<evidence type="ECO:0000313" key="2">
    <source>
        <dbReference type="Proteomes" id="UP000053797"/>
    </source>
</evidence>
<name>A0A0V8GFW7_9BACL</name>
<accession>A0A0V8GFW7</accession>
<organism evidence="1 2">
    <name type="scientific">Exiguobacterium indicum</name>
    <dbReference type="NCBI Taxonomy" id="296995"/>
    <lineage>
        <taxon>Bacteria</taxon>
        <taxon>Bacillati</taxon>
        <taxon>Bacillota</taxon>
        <taxon>Bacilli</taxon>
        <taxon>Bacillales</taxon>
        <taxon>Bacillales Family XII. Incertae Sedis</taxon>
        <taxon>Exiguobacterium</taxon>
    </lineage>
</organism>
<dbReference type="GeneID" id="90835983"/>
<proteinExistence type="predicted"/>
<evidence type="ECO:0000313" key="1">
    <source>
        <dbReference type="EMBL" id="KSU49140.1"/>
    </source>
</evidence>
<reference evidence="1 2" key="1">
    <citation type="journal article" date="2015" name="Int. J. Syst. Evol. Microbiol.">
        <title>Exiguobacterium enclense sp. nov., isolated from sediment.</title>
        <authorList>
            <person name="Dastager S.G."/>
            <person name="Mawlankar R."/>
            <person name="Sonalkar V.V."/>
            <person name="Thorat M.N."/>
            <person name="Mual P."/>
            <person name="Verma A."/>
            <person name="Krishnamurthi S."/>
            <person name="Tang S.K."/>
            <person name="Li W.J."/>
        </authorList>
    </citation>
    <scope>NUCLEOTIDE SEQUENCE [LARGE SCALE GENOMIC DNA]</scope>
    <source>
        <strain evidence="1 2">NIO-1109</strain>
    </source>
</reference>
<comment type="caution">
    <text evidence="1">The sequence shown here is derived from an EMBL/GenBank/DDBJ whole genome shotgun (WGS) entry which is preliminary data.</text>
</comment>
<gene>
    <name evidence="1" type="ORF">AS033_07120</name>
</gene>
<dbReference type="RefSeq" id="WP_035398384.1">
    <property type="nucleotide sequence ID" value="NZ_FMYN01000002.1"/>
</dbReference>
<dbReference type="OrthoDB" id="2352691at2"/>
<dbReference type="EMBL" id="LNQL01000002">
    <property type="protein sequence ID" value="KSU49140.1"/>
    <property type="molecule type" value="Genomic_DNA"/>
</dbReference>
<protein>
    <submittedName>
        <fullName evidence="1">Uncharacterized protein</fullName>
    </submittedName>
</protein>
<dbReference type="AlphaFoldDB" id="A0A0V8GFW7"/>
<sequence>MSQRIPPAIYQFFPFGTQEKILLEDATDGVYFDFQEATADDKLYIQLFDQGFQHPPSKLYRSDATITGDLIEVTCHFEVDAPCVVQLFKMQYGQKKRMGSETETVTLTNATVVHVQMKRVPGAKYFKVAWKFLQEGSFRVHLRDIQIVQHVTAGEEATYAI</sequence>
<dbReference type="Proteomes" id="UP000053797">
    <property type="component" value="Unassembled WGS sequence"/>
</dbReference>